<dbReference type="SUPFAM" id="SSF81593">
    <property type="entry name" value="Nucleotidyltransferase substrate binding subunit/domain"/>
    <property type="match status" value="1"/>
</dbReference>
<organism evidence="2 3">
    <name type="scientific">Nitratiruptor tergarcus DSM 16512</name>
    <dbReference type="NCBI Taxonomy" id="1069081"/>
    <lineage>
        <taxon>Bacteria</taxon>
        <taxon>Pseudomonadati</taxon>
        <taxon>Campylobacterota</taxon>
        <taxon>Epsilonproteobacteria</taxon>
        <taxon>Nautiliales</taxon>
        <taxon>Nitratiruptoraceae</taxon>
        <taxon>Nitratiruptor</taxon>
    </lineage>
</organism>
<dbReference type="AlphaFoldDB" id="A0A1W1WT61"/>
<dbReference type="STRING" id="1069081.SAMN05660197_1302"/>
<proteinExistence type="predicted"/>
<reference evidence="3" key="1">
    <citation type="submission" date="2017-04" db="EMBL/GenBank/DDBJ databases">
        <authorList>
            <person name="Varghese N."/>
            <person name="Submissions S."/>
        </authorList>
    </citation>
    <scope>NUCLEOTIDE SEQUENCE [LARGE SCALE GENOMIC DNA]</scope>
    <source>
        <strain evidence="3">DSM 16512</strain>
    </source>
</reference>
<dbReference type="PROSITE" id="PS50910">
    <property type="entry name" value="HEPN"/>
    <property type="match status" value="1"/>
</dbReference>
<dbReference type="Pfam" id="PF05168">
    <property type="entry name" value="HEPN"/>
    <property type="match status" value="1"/>
</dbReference>
<dbReference type="Gene3D" id="1.20.120.330">
    <property type="entry name" value="Nucleotidyltransferases domain 2"/>
    <property type="match status" value="1"/>
</dbReference>
<sequence length="135" mass="15630">MKQPLYYAWIKASYDDLKVISKIIDSPDLTHMIAFHAQQSIEKSFKALMEYKNIRVPKQHDLIKLKEAVSNDISADDDLLDTLNQLYIDSRYPGDMGLLPYGKPTLEDAKEFYEFANDIFEQVLEIVGIEKENLL</sequence>
<protein>
    <submittedName>
        <fullName evidence="2">HEPN domain-containing protein</fullName>
    </submittedName>
</protein>
<dbReference type="EMBL" id="FWWZ01000001">
    <property type="protein sequence ID" value="SMC09491.1"/>
    <property type="molecule type" value="Genomic_DNA"/>
</dbReference>
<feature type="domain" description="HEPN" evidence="1">
    <location>
        <begin position="11"/>
        <end position="119"/>
    </location>
</feature>
<evidence type="ECO:0000259" key="1">
    <source>
        <dbReference type="PROSITE" id="PS50910"/>
    </source>
</evidence>
<gene>
    <name evidence="2" type="ORF">SAMN05660197_1302</name>
</gene>
<name>A0A1W1WT61_9BACT</name>
<dbReference type="SMART" id="SM00748">
    <property type="entry name" value="HEPN"/>
    <property type="match status" value="1"/>
</dbReference>
<dbReference type="InterPro" id="IPR007842">
    <property type="entry name" value="HEPN_dom"/>
</dbReference>
<keyword evidence="3" id="KW-1185">Reference proteome</keyword>
<dbReference type="OrthoDB" id="9810875at2"/>
<evidence type="ECO:0000313" key="3">
    <source>
        <dbReference type="Proteomes" id="UP000192602"/>
    </source>
</evidence>
<dbReference type="Proteomes" id="UP000192602">
    <property type="component" value="Unassembled WGS sequence"/>
</dbReference>
<evidence type="ECO:0000313" key="2">
    <source>
        <dbReference type="EMBL" id="SMC09491.1"/>
    </source>
</evidence>
<dbReference type="RefSeq" id="WP_084275718.1">
    <property type="nucleotide sequence ID" value="NZ_AP026671.1"/>
</dbReference>
<accession>A0A1W1WT61</accession>